<dbReference type="AlphaFoldDB" id="E4XZ16"/>
<evidence type="ECO:0000259" key="1">
    <source>
        <dbReference type="Pfam" id="PF07662"/>
    </source>
</evidence>
<dbReference type="InterPro" id="IPR011642">
    <property type="entry name" value="Gate_dom"/>
</dbReference>
<sequence length="241" mass="26266">MPPEGILPSPQINHKSLIFLFSLVVSDFSNHRLLKSGGKLNALLTAEFHKLSFVINFLSFALTATCNCTQSEAVACVGNIFVGIAESPLLIRPYIDHMTYSEIFCVMTSGFSSIAGSVLGAYLKLGIDARALITSSFMSAHGSLMVAKLMFPEVTPSKLTTKKTEQDKSRKSRNLLEAAVEGAMDAFPVCFNITAMLIVFVAAIECLNDIVVFMCGLFDIHDIRLETIFGVVFRPLVLLMG</sequence>
<evidence type="ECO:0000313" key="4">
    <source>
        <dbReference type="Proteomes" id="UP000001307"/>
    </source>
</evidence>
<dbReference type="Pfam" id="PF07670">
    <property type="entry name" value="Gate"/>
    <property type="match status" value="1"/>
</dbReference>
<dbReference type="InParanoid" id="E4XZ16"/>
<dbReference type="Proteomes" id="UP000001307">
    <property type="component" value="Unassembled WGS sequence"/>
</dbReference>
<evidence type="ECO:0000259" key="2">
    <source>
        <dbReference type="Pfam" id="PF07670"/>
    </source>
</evidence>
<dbReference type="OrthoDB" id="6075923at2759"/>
<organism evidence="3">
    <name type="scientific">Oikopleura dioica</name>
    <name type="common">Tunicate</name>
    <dbReference type="NCBI Taxonomy" id="34765"/>
    <lineage>
        <taxon>Eukaryota</taxon>
        <taxon>Metazoa</taxon>
        <taxon>Chordata</taxon>
        <taxon>Tunicata</taxon>
        <taxon>Appendicularia</taxon>
        <taxon>Copelata</taxon>
        <taxon>Oikopleuridae</taxon>
        <taxon>Oikopleura</taxon>
    </lineage>
</organism>
<keyword evidence="4" id="KW-1185">Reference proteome</keyword>
<protein>
    <submittedName>
        <fullName evidence="3">Uncharacterized protein</fullName>
    </submittedName>
</protein>
<dbReference type="GO" id="GO:0005337">
    <property type="term" value="F:nucleoside transmembrane transporter activity"/>
    <property type="evidence" value="ECO:0007669"/>
    <property type="project" value="InterPro"/>
</dbReference>
<dbReference type="EMBL" id="FN653369">
    <property type="protein sequence ID" value="CBY14878.1"/>
    <property type="molecule type" value="Genomic_DNA"/>
</dbReference>
<feature type="domain" description="Nucleoside transporter/FeoB GTPase Gate" evidence="2">
    <location>
        <begin position="18"/>
        <end position="125"/>
    </location>
</feature>
<dbReference type="GO" id="GO:0015293">
    <property type="term" value="F:symporter activity"/>
    <property type="evidence" value="ECO:0007669"/>
    <property type="project" value="TreeGrafter"/>
</dbReference>
<dbReference type="InterPro" id="IPR011657">
    <property type="entry name" value="CNT_C_dom"/>
</dbReference>
<dbReference type="PANTHER" id="PTHR10590:SF4">
    <property type="entry name" value="SOLUTE CARRIER FAMILY 28 MEMBER 3"/>
    <property type="match status" value="1"/>
</dbReference>
<dbReference type="InterPro" id="IPR008276">
    <property type="entry name" value="C_nuclsd_transpt"/>
</dbReference>
<evidence type="ECO:0000313" key="3">
    <source>
        <dbReference type="EMBL" id="CBY14878.1"/>
    </source>
</evidence>
<name>E4XZ16_OIKDI</name>
<accession>E4XZ16</accession>
<gene>
    <name evidence="3" type="ORF">GSOID_T00009969001</name>
</gene>
<feature type="domain" description="Concentrative nucleoside transporter C-terminal" evidence="1">
    <location>
        <begin position="132"/>
        <end position="241"/>
    </location>
</feature>
<proteinExistence type="predicted"/>
<dbReference type="Pfam" id="PF07662">
    <property type="entry name" value="Nucleos_tra2_C"/>
    <property type="match status" value="1"/>
</dbReference>
<reference evidence="3" key="1">
    <citation type="journal article" date="2010" name="Science">
        <title>Plasticity of animal genome architecture unmasked by rapid evolution of a pelagic tunicate.</title>
        <authorList>
            <person name="Denoeud F."/>
            <person name="Henriet S."/>
            <person name="Mungpakdee S."/>
            <person name="Aury J.M."/>
            <person name="Da Silva C."/>
            <person name="Brinkmann H."/>
            <person name="Mikhaleva J."/>
            <person name="Olsen L.C."/>
            <person name="Jubin C."/>
            <person name="Canestro C."/>
            <person name="Bouquet J.M."/>
            <person name="Danks G."/>
            <person name="Poulain J."/>
            <person name="Campsteijn C."/>
            <person name="Adamski M."/>
            <person name="Cross I."/>
            <person name="Yadetie F."/>
            <person name="Muffato M."/>
            <person name="Louis A."/>
            <person name="Butcher S."/>
            <person name="Tsagkogeorga G."/>
            <person name="Konrad A."/>
            <person name="Singh S."/>
            <person name="Jensen M.F."/>
            <person name="Cong E.H."/>
            <person name="Eikeseth-Otteraa H."/>
            <person name="Noel B."/>
            <person name="Anthouard V."/>
            <person name="Porcel B.M."/>
            <person name="Kachouri-Lafond R."/>
            <person name="Nishino A."/>
            <person name="Ugolini M."/>
            <person name="Chourrout P."/>
            <person name="Nishida H."/>
            <person name="Aasland R."/>
            <person name="Huzurbazar S."/>
            <person name="Westhof E."/>
            <person name="Delsuc F."/>
            <person name="Lehrach H."/>
            <person name="Reinhardt R."/>
            <person name="Weissenbach J."/>
            <person name="Roy S.W."/>
            <person name="Artiguenave F."/>
            <person name="Postlethwait J.H."/>
            <person name="Manak J.R."/>
            <person name="Thompson E.M."/>
            <person name="Jaillon O."/>
            <person name="Du Pasquier L."/>
            <person name="Boudinot P."/>
            <person name="Liberles D.A."/>
            <person name="Volff J.N."/>
            <person name="Philippe H."/>
            <person name="Lenhard B."/>
            <person name="Roest Crollius H."/>
            <person name="Wincker P."/>
            <person name="Chourrout D."/>
        </authorList>
    </citation>
    <scope>NUCLEOTIDE SEQUENCE [LARGE SCALE GENOMIC DNA]</scope>
</reference>
<dbReference type="PANTHER" id="PTHR10590">
    <property type="entry name" value="SODIUM/NUCLEOSIDE COTRANSPORTER"/>
    <property type="match status" value="1"/>
</dbReference>
<dbReference type="GO" id="GO:0005886">
    <property type="term" value="C:plasma membrane"/>
    <property type="evidence" value="ECO:0007669"/>
    <property type="project" value="TreeGrafter"/>
</dbReference>